<dbReference type="STRING" id="1936003.STSP2_00174"/>
<sequence>MAKPDLENSVIFRFSLYGFLKNQRYFEPFLILAFHADKGLSFFAIGLLIGFRELMINLLEIPSGALADLYGRRMCMITAFVAYTISFVVFGVSSVLWHLYIAMLLFAVGEAFRTGTHKAMIFAYLHSKGADDMRVQVYGFTRSWSKIGSALSAAIAGGLVFWRGNYSDIFWLCAIPSAMNVINFMTYPDVVEAGRNTDVRGMRVFGHVWESVKIAWSRRAQRMLLLESSGFEGVFKIAKDYIQPVIKSVAIGLPFLAALEDQQRTAILIGLAYTLVHLVSSVASRRAHTIGKWAGGDESSAMWIWGVVMVCYALLVATLGFGWFAIATPVFVAVYMLQNFYRPLLVSRLNAVSEKHQAATTLSIESQLKSLVAMIVAPLLGFSVDQWGLWSVGLAGFVVSAAFWLNGRIAARR</sequence>
<evidence type="ECO:0000313" key="6">
    <source>
        <dbReference type="Proteomes" id="UP000189674"/>
    </source>
</evidence>
<feature type="transmembrane region" description="Helical" evidence="4">
    <location>
        <begin position="40"/>
        <end position="59"/>
    </location>
</feature>
<keyword evidence="2 4" id="KW-1133">Transmembrane helix</keyword>
<protein>
    <submittedName>
        <fullName evidence="5">Multidrug resistance protein</fullName>
    </submittedName>
</protein>
<evidence type="ECO:0000313" key="5">
    <source>
        <dbReference type="EMBL" id="AQT67035.1"/>
    </source>
</evidence>
<dbReference type="OrthoDB" id="9816124at2"/>
<evidence type="ECO:0000256" key="1">
    <source>
        <dbReference type="ARBA" id="ARBA00022692"/>
    </source>
</evidence>
<dbReference type="InterPro" id="IPR036259">
    <property type="entry name" value="MFS_trans_sf"/>
</dbReference>
<dbReference type="SUPFAM" id="SSF103473">
    <property type="entry name" value="MFS general substrate transporter"/>
    <property type="match status" value="1"/>
</dbReference>
<dbReference type="Proteomes" id="UP000189674">
    <property type="component" value="Chromosome"/>
</dbReference>
<feature type="transmembrane region" description="Helical" evidence="4">
    <location>
        <begin position="169"/>
        <end position="187"/>
    </location>
</feature>
<dbReference type="InterPro" id="IPR053160">
    <property type="entry name" value="MFS_DHA3_Transporter"/>
</dbReference>
<feature type="transmembrane region" description="Helical" evidence="4">
    <location>
        <begin position="143"/>
        <end position="162"/>
    </location>
</feature>
<dbReference type="PANTHER" id="PTHR23530:SF1">
    <property type="entry name" value="PERMEASE, MAJOR FACILITATOR SUPERFAMILY-RELATED"/>
    <property type="match status" value="1"/>
</dbReference>
<organism evidence="5 6">
    <name type="scientific">Anaerohalosphaera lusitana</name>
    <dbReference type="NCBI Taxonomy" id="1936003"/>
    <lineage>
        <taxon>Bacteria</taxon>
        <taxon>Pseudomonadati</taxon>
        <taxon>Planctomycetota</taxon>
        <taxon>Phycisphaerae</taxon>
        <taxon>Sedimentisphaerales</taxon>
        <taxon>Anaerohalosphaeraceae</taxon>
        <taxon>Anaerohalosphaera</taxon>
    </lineage>
</organism>
<feature type="transmembrane region" description="Helical" evidence="4">
    <location>
        <begin position="304"/>
        <end position="337"/>
    </location>
</feature>
<name>A0A1U9NGV1_9BACT</name>
<evidence type="ECO:0000256" key="4">
    <source>
        <dbReference type="SAM" id="Phobius"/>
    </source>
</evidence>
<feature type="transmembrane region" description="Helical" evidence="4">
    <location>
        <begin position="387"/>
        <end position="405"/>
    </location>
</feature>
<dbReference type="EMBL" id="CP019791">
    <property type="protein sequence ID" value="AQT67035.1"/>
    <property type="molecule type" value="Genomic_DNA"/>
</dbReference>
<evidence type="ECO:0000256" key="2">
    <source>
        <dbReference type="ARBA" id="ARBA00022989"/>
    </source>
</evidence>
<feature type="transmembrane region" description="Helical" evidence="4">
    <location>
        <begin position="80"/>
        <end position="108"/>
    </location>
</feature>
<feature type="transmembrane region" description="Helical" evidence="4">
    <location>
        <begin position="266"/>
        <end position="284"/>
    </location>
</feature>
<evidence type="ECO:0000256" key="3">
    <source>
        <dbReference type="ARBA" id="ARBA00023136"/>
    </source>
</evidence>
<dbReference type="KEGG" id="alus:STSP2_00174"/>
<proteinExistence type="predicted"/>
<keyword evidence="6" id="KW-1185">Reference proteome</keyword>
<gene>
    <name evidence="5" type="ORF">STSP2_00174</name>
</gene>
<accession>A0A1U9NGV1</accession>
<dbReference type="PANTHER" id="PTHR23530">
    <property type="entry name" value="TRANSPORT PROTEIN-RELATED"/>
    <property type="match status" value="1"/>
</dbReference>
<keyword evidence="3 4" id="KW-0472">Membrane</keyword>
<dbReference type="InterPro" id="IPR011701">
    <property type="entry name" value="MFS"/>
</dbReference>
<keyword evidence="1 4" id="KW-0812">Transmembrane</keyword>
<dbReference type="AlphaFoldDB" id="A0A1U9NGV1"/>
<dbReference type="GO" id="GO:0022857">
    <property type="term" value="F:transmembrane transporter activity"/>
    <property type="evidence" value="ECO:0007669"/>
    <property type="project" value="InterPro"/>
</dbReference>
<dbReference type="Gene3D" id="1.20.1250.20">
    <property type="entry name" value="MFS general substrate transporter like domains"/>
    <property type="match status" value="1"/>
</dbReference>
<dbReference type="RefSeq" id="WP_146658951.1">
    <property type="nucleotide sequence ID" value="NZ_CP019791.1"/>
</dbReference>
<reference evidence="6" key="1">
    <citation type="submission" date="2017-02" db="EMBL/GenBank/DDBJ databases">
        <title>Comparative genomics and description of representatives of a novel lineage of planctomycetes thriving in anoxic sediments.</title>
        <authorList>
            <person name="Spring S."/>
            <person name="Bunk B."/>
            <person name="Sproer C."/>
        </authorList>
    </citation>
    <scope>NUCLEOTIDE SEQUENCE [LARGE SCALE GENOMIC DNA]</scope>
    <source>
        <strain evidence="6">ST-NAGAB-D1</strain>
    </source>
</reference>
<dbReference type="Pfam" id="PF07690">
    <property type="entry name" value="MFS_1"/>
    <property type="match status" value="1"/>
</dbReference>